<sequence>MTHASYERSASLQGVPAAPAARAANSLPASRYPCVRFVDCAQIPPEAWANGAGVTRTIASRTGAHGDVDWRISLATLEGSAAFSRFPGMDRVLVPMDNTSVELHAQDGHLTASPIAPAHFPGDLPVWARDVVRPTHVLNVMTRRAACVATVVVATHTHRVTPAPTQMLICASGHWRVGSTLLSAQDLLPMHGLWLDGRSEELDLTPIAPESRLISIAITTGPAGR</sequence>
<gene>
    <name evidence="1" type="ORF">U0042_09395</name>
</gene>
<dbReference type="Gene3D" id="2.60.120.10">
    <property type="entry name" value="Jelly Rolls"/>
    <property type="match status" value="1"/>
</dbReference>
<accession>A0ABZ0WR66</accession>
<dbReference type="InterPro" id="IPR014710">
    <property type="entry name" value="RmlC-like_jellyroll"/>
</dbReference>
<keyword evidence="2" id="KW-1185">Reference proteome</keyword>
<proteinExistence type="predicted"/>
<protein>
    <submittedName>
        <fullName evidence="1">HutD family protein</fullName>
    </submittedName>
</protein>
<reference evidence="1 2" key="1">
    <citation type="submission" date="2023-12" db="EMBL/GenBank/DDBJ databases">
        <title>Genome sequencing and assembly of bacterial species from a model synthetic community.</title>
        <authorList>
            <person name="Hogle S.L."/>
        </authorList>
    </citation>
    <scope>NUCLEOTIDE SEQUENCE [LARGE SCALE GENOMIC DNA]</scope>
    <source>
        <strain evidence="1 2">HAMBI 2494</strain>
    </source>
</reference>
<dbReference type="EMBL" id="CP139965">
    <property type="protein sequence ID" value="WQD79865.1"/>
    <property type="molecule type" value="Genomic_DNA"/>
</dbReference>
<organism evidence="1 2">
    <name type="scientific">Paraburkholderia kururiensis</name>
    <dbReference type="NCBI Taxonomy" id="984307"/>
    <lineage>
        <taxon>Bacteria</taxon>
        <taxon>Pseudomonadati</taxon>
        <taxon>Pseudomonadota</taxon>
        <taxon>Betaproteobacteria</taxon>
        <taxon>Burkholderiales</taxon>
        <taxon>Burkholderiaceae</taxon>
        <taxon>Paraburkholderia</taxon>
    </lineage>
</organism>
<dbReference type="InterPro" id="IPR011051">
    <property type="entry name" value="RmlC_Cupin_sf"/>
</dbReference>
<dbReference type="Pfam" id="PF05962">
    <property type="entry name" value="HutD"/>
    <property type="match status" value="1"/>
</dbReference>
<dbReference type="PANTHER" id="PTHR37943:SF1">
    <property type="entry name" value="PROTEIN VES"/>
    <property type="match status" value="1"/>
</dbReference>
<evidence type="ECO:0000313" key="1">
    <source>
        <dbReference type="EMBL" id="WQD79865.1"/>
    </source>
</evidence>
<name>A0ABZ0WR66_9BURK</name>
<dbReference type="InterPro" id="IPR010282">
    <property type="entry name" value="Uncharacterised_HutD/Ves"/>
</dbReference>
<evidence type="ECO:0000313" key="2">
    <source>
        <dbReference type="Proteomes" id="UP001325479"/>
    </source>
</evidence>
<dbReference type="PANTHER" id="PTHR37943">
    <property type="entry name" value="PROTEIN VES"/>
    <property type="match status" value="1"/>
</dbReference>
<dbReference type="RefSeq" id="WP_114814414.1">
    <property type="nucleotide sequence ID" value="NZ_CP139965.1"/>
</dbReference>
<dbReference type="Proteomes" id="UP001325479">
    <property type="component" value="Chromosome"/>
</dbReference>
<dbReference type="SUPFAM" id="SSF51182">
    <property type="entry name" value="RmlC-like cupins"/>
    <property type="match status" value="1"/>
</dbReference>